<dbReference type="EMBL" id="CP065997">
    <property type="protein sequence ID" value="QQB34261.1"/>
    <property type="molecule type" value="Genomic_DNA"/>
</dbReference>
<name>A0A7T4B230_9BURK</name>
<dbReference type="AlphaFoldDB" id="A0A7T4B230"/>
<dbReference type="RefSeq" id="WP_198484463.1">
    <property type="nucleotide sequence ID" value="NZ_CP065997.1"/>
</dbReference>
<evidence type="ECO:0000313" key="2">
    <source>
        <dbReference type="Proteomes" id="UP000595231"/>
    </source>
</evidence>
<gene>
    <name evidence="1" type="ORF">I6I07_27280</name>
</gene>
<reference evidence="1 2" key="1">
    <citation type="submission" date="2020-12" db="EMBL/GenBank/DDBJ databases">
        <title>FDA dAtabase for Regulatory Grade micrObial Sequences (FDA-ARGOS): Supporting development and validation of Infectious Disease Dx tests.</title>
        <authorList>
            <person name="Sproer C."/>
            <person name="Gronow S."/>
            <person name="Severitt S."/>
            <person name="Schroder I."/>
            <person name="Tallon L."/>
            <person name="Sadzewicz L."/>
            <person name="Zhao X."/>
            <person name="Boylan J."/>
            <person name="Ott S."/>
            <person name="Bowen H."/>
            <person name="Vavikolanu K."/>
            <person name="Mehta A."/>
            <person name="Aluvathingal J."/>
            <person name="Nadendla S."/>
            <person name="Lowell S."/>
            <person name="Myers T."/>
            <person name="Yan Y."/>
            <person name="Sichtig H."/>
        </authorList>
    </citation>
    <scope>NUCLEOTIDE SEQUENCE [LARGE SCALE GENOMIC DNA]</scope>
    <source>
        <strain evidence="1 2">FDAARGOS_1050</strain>
    </source>
</reference>
<accession>A0A7T4B230</accession>
<protein>
    <recommendedName>
        <fullName evidence="3">Tetratricopeptide repeat protein</fullName>
    </recommendedName>
</protein>
<organism evidence="1 2">
    <name type="scientific">Achromobacter deleyi</name>
    <dbReference type="NCBI Taxonomy" id="1353891"/>
    <lineage>
        <taxon>Bacteria</taxon>
        <taxon>Pseudomonadati</taxon>
        <taxon>Pseudomonadota</taxon>
        <taxon>Betaproteobacteria</taxon>
        <taxon>Burkholderiales</taxon>
        <taxon>Alcaligenaceae</taxon>
        <taxon>Achromobacter</taxon>
    </lineage>
</organism>
<evidence type="ECO:0000313" key="1">
    <source>
        <dbReference type="EMBL" id="QQB34261.1"/>
    </source>
</evidence>
<dbReference type="Proteomes" id="UP000595231">
    <property type="component" value="Chromosome"/>
</dbReference>
<evidence type="ECO:0008006" key="3">
    <source>
        <dbReference type="Google" id="ProtNLM"/>
    </source>
</evidence>
<proteinExistence type="predicted"/>
<sequence>MTIDQFEQAMAFLEKQIEAHPENNELLNAYLKLIELEYQYRTKDREFRLKDRESLDKLEAERAKSQRGRNDRQ</sequence>